<evidence type="ECO:0000313" key="10">
    <source>
        <dbReference type="EMBL" id="SVE92950.1"/>
    </source>
</evidence>
<dbReference type="GO" id="GO:0015031">
    <property type="term" value="P:protein transport"/>
    <property type="evidence" value="ECO:0007669"/>
    <property type="project" value="UniProtKB-KW"/>
</dbReference>
<dbReference type="InterPro" id="IPR007255">
    <property type="entry name" value="COG8"/>
</dbReference>
<dbReference type="Pfam" id="PF04124">
    <property type="entry name" value="Dor1"/>
    <property type="match status" value="1"/>
</dbReference>
<evidence type="ECO:0000256" key="3">
    <source>
        <dbReference type="ARBA" id="ARBA00020983"/>
    </source>
</evidence>
<evidence type="ECO:0000256" key="9">
    <source>
        <dbReference type="SAM" id="MobiDB-lite"/>
    </source>
</evidence>
<dbReference type="InterPro" id="IPR016159">
    <property type="entry name" value="Cullin_repeat-like_dom_sf"/>
</dbReference>
<proteinExistence type="evidence at transcript level"/>
<feature type="region of interest" description="Disordered" evidence="9">
    <location>
        <begin position="576"/>
        <end position="664"/>
    </location>
</feature>
<dbReference type="SUPFAM" id="SSF74788">
    <property type="entry name" value="Cullin repeat-like"/>
    <property type="match status" value="1"/>
</dbReference>
<feature type="compositionally biased region" description="Polar residues" evidence="9">
    <location>
        <begin position="644"/>
        <end position="664"/>
    </location>
</feature>
<gene>
    <name evidence="10" type="primary">EOG090X04G7</name>
</gene>
<accession>A0A4Y7NIA2</accession>
<dbReference type="PANTHER" id="PTHR21311">
    <property type="entry name" value="CONSERVED OLIGOMERIC GOLGI COMPLEX COMPONENT 8"/>
    <property type="match status" value="1"/>
</dbReference>
<evidence type="ECO:0000256" key="8">
    <source>
        <dbReference type="ARBA" id="ARBA00031347"/>
    </source>
</evidence>
<dbReference type="AlphaFoldDB" id="A0A4Y7NIA2"/>
<sequence length="664" mass="74832">MENNEGLLKAILPEEHEKDLPDRFADLNVSSSDVSQYLQRLSTMGISKLTREADRIAEERSSVIGQTQELAFQEYPTFIETAQCTKDLSKTFKKVSQTTEKLSGSLTSLKEKCIEFSQTAQSLSSARRLTSLALSRHTQLLEILELPQLMDTCVRNGYWEEALQLSAYVARLEQKICHIPLIVSVAQEVQSCNRLMLSQLIAQLKMPADLLHCIAVVGYLRRMNVFSEEELRLKFLQARNAWFKSTIDEIPKEDAHQHVLKLINLSRVHLFEIATQYRGIFTDEDFLVLSNQDPFTNESAIFYSWVVEKIAEFLAALETDLPRIPSTQLESVFGQCMYFGMSFGHIGSDLRALVVPLFTRVVYSRLELALNKCEARFAESMNNYAVVPVDMSKLENPPPSDKIQPPISLGKFGPLAELCNNLINAFNEFRTWAPIQLIDPAMVKIQQILVNTSKTLAEYHRQEKGAFKPSEEEGFNNFLQLYRNDLIPFIQRILIILFPASQIAAQTGFQVAEITKSQLTSLNKEAIIQPIRHMFDDEQTPRKESVSGQVVGEDDSFKLQDLKPNDDGLINSHEQEHEQTIVSSNHIVETTEDKAPELDTNKEDPHIMQMSEAIAVGASAPGDVAKEDHSDSTDPIPESETTKSEANSEQEVPSLNSEASTELS</sequence>
<dbReference type="GO" id="GO:0000139">
    <property type="term" value="C:Golgi membrane"/>
    <property type="evidence" value="ECO:0007669"/>
    <property type="project" value="UniProtKB-SubCell"/>
</dbReference>
<dbReference type="GO" id="GO:0017119">
    <property type="term" value="C:Golgi transport complex"/>
    <property type="evidence" value="ECO:0007669"/>
    <property type="project" value="InterPro"/>
</dbReference>
<keyword evidence="5" id="KW-0653">Protein transport</keyword>
<name>A0A4Y7NIA2_9CRUS</name>
<evidence type="ECO:0000256" key="7">
    <source>
        <dbReference type="ARBA" id="ARBA00023136"/>
    </source>
</evidence>
<evidence type="ECO:0000256" key="1">
    <source>
        <dbReference type="ARBA" id="ARBA00004395"/>
    </source>
</evidence>
<dbReference type="PANTHER" id="PTHR21311:SF0">
    <property type="entry name" value="CONSERVED OLIGOMERIC GOLGI COMPLEX SUBUNIT 8"/>
    <property type="match status" value="1"/>
</dbReference>
<comment type="subcellular location">
    <subcellularLocation>
        <location evidence="1">Golgi apparatus membrane</location>
        <topology evidence="1">Peripheral membrane protein</topology>
    </subcellularLocation>
</comment>
<evidence type="ECO:0000256" key="5">
    <source>
        <dbReference type="ARBA" id="ARBA00022927"/>
    </source>
</evidence>
<dbReference type="EMBL" id="LR023331">
    <property type="protein sequence ID" value="SVE92950.1"/>
    <property type="molecule type" value="mRNA"/>
</dbReference>
<evidence type="ECO:0000256" key="4">
    <source>
        <dbReference type="ARBA" id="ARBA00022448"/>
    </source>
</evidence>
<evidence type="ECO:0000256" key="6">
    <source>
        <dbReference type="ARBA" id="ARBA00023034"/>
    </source>
</evidence>
<keyword evidence="6" id="KW-0333">Golgi apparatus</keyword>
<comment type="similarity">
    <text evidence="2">Belongs to the COG8 family.</text>
</comment>
<evidence type="ECO:0000256" key="2">
    <source>
        <dbReference type="ARBA" id="ARBA00006419"/>
    </source>
</evidence>
<organism evidence="10">
    <name type="scientific">Moina brachiata</name>
    <dbReference type="NCBI Taxonomy" id="675436"/>
    <lineage>
        <taxon>Eukaryota</taxon>
        <taxon>Metazoa</taxon>
        <taxon>Ecdysozoa</taxon>
        <taxon>Arthropoda</taxon>
        <taxon>Crustacea</taxon>
        <taxon>Branchiopoda</taxon>
        <taxon>Diplostraca</taxon>
        <taxon>Cladocera</taxon>
        <taxon>Anomopoda</taxon>
        <taxon>Moinidae</taxon>
        <taxon>Moina</taxon>
    </lineage>
</organism>
<keyword evidence="7" id="KW-0472">Membrane</keyword>
<keyword evidence="4" id="KW-0813">Transport</keyword>
<reference evidence="10" key="1">
    <citation type="submission" date="2018-08" db="EMBL/GenBank/DDBJ databases">
        <authorList>
            <person name="Cornetti L."/>
        </authorList>
    </citation>
    <scope>NUCLEOTIDE SEQUENCE</scope>
    <source>
        <strain evidence="10">DE-FRO-2-1</strain>
    </source>
</reference>
<protein>
    <recommendedName>
        <fullName evidence="3">Conserved oligomeric Golgi complex subunit 8</fullName>
    </recommendedName>
    <alternativeName>
        <fullName evidence="8">Component of oligomeric Golgi complex 8</fullName>
    </alternativeName>
</protein>
<dbReference type="GO" id="GO:0006891">
    <property type="term" value="P:intra-Golgi vesicle-mediated transport"/>
    <property type="evidence" value="ECO:0007669"/>
    <property type="project" value="TreeGrafter"/>
</dbReference>
<feature type="compositionally biased region" description="Basic and acidic residues" evidence="9">
    <location>
        <begin position="589"/>
        <end position="606"/>
    </location>
</feature>